<feature type="region of interest" description="Disordered" evidence="4">
    <location>
        <begin position="743"/>
        <end position="766"/>
    </location>
</feature>
<evidence type="ECO:0000313" key="6">
    <source>
        <dbReference type="Proteomes" id="UP000189704"/>
    </source>
</evidence>
<dbReference type="GO" id="GO:0005814">
    <property type="term" value="C:centriole"/>
    <property type="evidence" value="ECO:0007669"/>
    <property type="project" value="TreeGrafter"/>
</dbReference>
<keyword evidence="6" id="KW-1185">Reference proteome</keyword>
<protein>
    <submittedName>
        <fullName evidence="7">Alstrom syndrome protein 1-like</fullName>
    </submittedName>
</protein>
<accession>A0A1U7SZ02</accession>
<proteinExistence type="predicted"/>
<evidence type="ECO:0000256" key="2">
    <source>
        <dbReference type="ARBA" id="ARBA00022490"/>
    </source>
</evidence>
<feature type="region of interest" description="Disordered" evidence="4">
    <location>
        <begin position="83"/>
        <end position="190"/>
    </location>
</feature>
<dbReference type="GO" id="GO:0005829">
    <property type="term" value="C:cytosol"/>
    <property type="evidence" value="ECO:0007669"/>
    <property type="project" value="TreeGrafter"/>
</dbReference>
<keyword evidence="2" id="KW-0963">Cytoplasm</keyword>
<feature type="compositionally biased region" description="Polar residues" evidence="4">
    <location>
        <begin position="152"/>
        <end position="171"/>
    </location>
</feature>
<dbReference type="OrthoDB" id="6163239at2759"/>
<dbReference type="GO" id="GO:0005813">
    <property type="term" value="C:centrosome"/>
    <property type="evidence" value="ECO:0007669"/>
    <property type="project" value="UniProtKB-SubCell"/>
</dbReference>
<evidence type="ECO:0000259" key="5">
    <source>
        <dbReference type="Pfam" id="PF15309"/>
    </source>
</evidence>
<feature type="non-terminal residue" evidence="7">
    <location>
        <position position="1"/>
    </location>
</feature>
<dbReference type="RefSeq" id="XP_008053069.2">
    <property type="nucleotide sequence ID" value="XM_008054878.2"/>
</dbReference>
<evidence type="ECO:0000256" key="4">
    <source>
        <dbReference type="SAM" id="MobiDB-lite"/>
    </source>
</evidence>
<dbReference type="InterPro" id="IPR029299">
    <property type="entry name" value="ALMS_motif"/>
</dbReference>
<feature type="compositionally biased region" description="Basic and acidic residues" evidence="4">
    <location>
        <begin position="388"/>
        <end position="404"/>
    </location>
</feature>
<dbReference type="GeneID" id="103257151"/>
<organism evidence="6 7">
    <name type="scientific">Carlito syrichta</name>
    <name type="common">Philippine tarsier</name>
    <name type="synonym">Tarsius syrichta</name>
    <dbReference type="NCBI Taxonomy" id="1868482"/>
    <lineage>
        <taxon>Eukaryota</taxon>
        <taxon>Metazoa</taxon>
        <taxon>Chordata</taxon>
        <taxon>Craniata</taxon>
        <taxon>Vertebrata</taxon>
        <taxon>Euteleostomi</taxon>
        <taxon>Mammalia</taxon>
        <taxon>Eutheria</taxon>
        <taxon>Euarchontoglires</taxon>
        <taxon>Primates</taxon>
        <taxon>Haplorrhini</taxon>
        <taxon>Tarsiiformes</taxon>
        <taxon>Tarsiidae</taxon>
        <taxon>Carlito</taxon>
    </lineage>
</organism>
<feature type="region of interest" description="Disordered" evidence="4">
    <location>
        <begin position="18"/>
        <end position="64"/>
    </location>
</feature>
<dbReference type="KEGG" id="csyr:103257151"/>
<evidence type="ECO:0000313" key="7">
    <source>
        <dbReference type="RefSeq" id="XP_008053069.2"/>
    </source>
</evidence>
<feature type="region of interest" description="Disordered" evidence="4">
    <location>
        <begin position="379"/>
        <end position="410"/>
    </location>
</feature>
<dbReference type="STRING" id="1868482.ENSTSYP00000023221"/>
<feature type="compositionally biased region" description="Basic and acidic residues" evidence="4">
    <location>
        <begin position="107"/>
        <end position="121"/>
    </location>
</feature>
<dbReference type="GO" id="GO:0046599">
    <property type="term" value="P:regulation of centriole replication"/>
    <property type="evidence" value="ECO:0007669"/>
    <property type="project" value="TreeGrafter"/>
</dbReference>
<dbReference type="GO" id="GO:0008017">
    <property type="term" value="F:microtubule binding"/>
    <property type="evidence" value="ECO:0007669"/>
    <property type="project" value="TreeGrafter"/>
</dbReference>
<sequence length="903" mass="104186">QPLLLPYKPSGSMKMYYVPQLRQMPPSPDSKSDTTVESSHSGSNDAVAPDFPAQVLGNRDDDLSDTVNIKHKEGIYSKRAVTKASFPVGKKPSQKNAGAPAQVPITGDKHFSDKKQKEEIYSTRAVTETSQPEEKEFLQKSPADSVDATAAEHSSQVQDTKIESLSDTQEVQQKEEIHRKGTVPKEAWPEDKESLQINIEESKCHSEFENTTHSVFRSAKFYIHHPVHLPSDQDFCHESLGRSVFMRRSWKDFFQHHPDKHREYPCLSSSYQNMDKSKTDYTRIKSLSINVNLGNKEVMHATKSQAIDYPKSNRQINDPKKDYKVIPEVTTQHTVSLNELWNKYRERQRQQKPPEFNNRKELSLVERLDRLAKLLQNPITHSLQASESTHDDSRGERYDKEWKGRQQRNKLQKKKWFKSLEKSHKNKGELKRNKVLSHHRAGRSNQIKIEQIKFDKYVLRKQPGFNYISNTSSDSRPSEESEVLTDTPTNILSTTTSPMESDILTQTDREVTLHERSSSISTIDTARLIRAFGHERVCLSPRRIKLYSSITNQQRRYLEKWSKHSKKTLNTSQPLMTSEHTRRHIQVANHVISSDSISSSASSFLSSNSTLCNKQNVHMLNKGIQAGNLEIVNGAKKHTRDVGITFPTPSSSEARLEENSDVTSWSEEKIEEKVLFTCYPGDRKLKKNKQNSCEGISWFVPVENVKSGSKKENLPKICGPGISWFEPITKTKPWREPLREQNWQGQRMDGRGAGQGRGDGRDPPKPFVRATLQESLQLHRPDFISRSGARIKRLKLIVQERKLQNMLQSERDALFNTEREWPGCQNPMHPLPRKVFLAAQKNKPIGKKEMIQRSKRIYEQLPEVRKKREEEKRRSEYKSYRLRAQLYKKKVTNQLLGRKVPWD</sequence>
<dbReference type="PANTHER" id="PTHR21553:SF22">
    <property type="entry name" value="CENTROSOME-ASSOCIATED PROTEIN ALMS1"/>
    <property type="match status" value="1"/>
</dbReference>
<dbReference type="PANTHER" id="PTHR21553">
    <property type="entry name" value="ALMS1-RELATED"/>
    <property type="match status" value="1"/>
</dbReference>
<feature type="compositionally biased region" description="Polar residues" evidence="4">
    <location>
        <begin position="33"/>
        <end position="44"/>
    </location>
</feature>
<dbReference type="Pfam" id="PF15309">
    <property type="entry name" value="ALMS_motif"/>
    <property type="match status" value="1"/>
</dbReference>
<feature type="domain" description="ALMS motif" evidence="5">
    <location>
        <begin position="767"/>
        <end position="899"/>
    </location>
</feature>
<feature type="compositionally biased region" description="Polar residues" evidence="4">
    <location>
        <begin position="484"/>
        <end position="496"/>
    </location>
</feature>
<evidence type="ECO:0000256" key="3">
    <source>
        <dbReference type="ARBA" id="ARBA00023212"/>
    </source>
</evidence>
<dbReference type="Proteomes" id="UP000189704">
    <property type="component" value="Unplaced"/>
</dbReference>
<comment type="subcellular location">
    <subcellularLocation>
        <location evidence="1">Cytoplasm</location>
        <location evidence="1">Cytoskeleton</location>
        <location evidence="1">Microtubule organizing center</location>
        <location evidence="1">Centrosome</location>
    </subcellularLocation>
</comment>
<gene>
    <name evidence="7" type="primary">LOC103257151</name>
</gene>
<evidence type="ECO:0000256" key="1">
    <source>
        <dbReference type="ARBA" id="ARBA00004300"/>
    </source>
</evidence>
<dbReference type="AlphaFoldDB" id="A0A1U7SZ02"/>
<reference evidence="7" key="1">
    <citation type="submission" date="2025-08" db="UniProtKB">
        <authorList>
            <consortium name="RefSeq"/>
        </authorList>
    </citation>
    <scope>IDENTIFICATION</scope>
</reference>
<feature type="region of interest" description="Disordered" evidence="4">
    <location>
        <begin position="468"/>
        <end position="496"/>
    </location>
</feature>
<name>A0A1U7SZ02_CARSF</name>
<keyword evidence="3" id="KW-0206">Cytoskeleton</keyword>